<protein>
    <submittedName>
        <fullName evidence="1">Uncharacterized protein</fullName>
    </submittedName>
</protein>
<reference evidence="1" key="1">
    <citation type="submission" date="2022-10" db="EMBL/GenBank/DDBJ databases">
        <title>Genome sequence of Actinomyces israelii ATCC 10048.</title>
        <authorList>
            <person name="Watt R.M."/>
            <person name="Tong W.M."/>
        </authorList>
    </citation>
    <scope>NUCLEOTIDE SEQUENCE</scope>
    <source>
        <strain evidence="1">ATCC 10048</strain>
    </source>
</reference>
<dbReference type="Proteomes" id="UP001072034">
    <property type="component" value="Unassembled WGS sequence"/>
</dbReference>
<dbReference type="EMBL" id="JAPTMY010000035">
    <property type="protein sequence ID" value="MCZ0858976.1"/>
    <property type="molecule type" value="Genomic_DNA"/>
</dbReference>
<name>A0ABT4IBS8_9ACTO</name>
<comment type="caution">
    <text evidence="1">The sequence shown here is derived from an EMBL/GenBank/DDBJ whole genome shotgun (WGS) entry which is preliminary data.</text>
</comment>
<evidence type="ECO:0000313" key="2">
    <source>
        <dbReference type="Proteomes" id="UP001072034"/>
    </source>
</evidence>
<sequence>MLVLAEEPRIDLIIKIAGAHGGDGAHASIIQKDGTGQWMERGAFDDDDAPPHSDEVEVDLSDPDRIVMTTGPGRRCQLLAATRVRDSLFAGGERTGAKSQLLAWARKRGSRLPNRERIDPGDMPFTLLALNLDSAKRAPLPFDIHEGTHLVVRPDRVTVLKKSAMKAVERSPLRHLESVGFSLGQELPWESGTGESATECAVSRSFQGGMNMITDEGLMTFARLWPVDGRWAGVEESNGRGRLIWITPDPFPPMGDCTGL</sequence>
<evidence type="ECO:0000313" key="1">
    <source>
        <dbReference type="EMBL" id="MCZ0858976.1"/>
    </source>
</evidence>
<accession>A0ABT4IBS8</accession>
<proteinExistence type="predicted"/>
<keyword evidence="2" id="KW-1185">Reference proteome</keyword>
<organism evidence="1 2">
    <name type="scientific">Actinomyces israelii</name>
    <dbReference type="NCBI Taxonomy" id="1659"/>
    <lineage>
        <taxon>Bacteria</taxon>
        <taxon>Bacillati</taxon>
        <taxon>Actinomycetota</taxon>
        <taxon>Actinomycetes</taxon>
        <taxon>Actinomycetales</taxon>
        <taxon>Actinomycetaceae</taxon>
        <taxon>Actinomyces</taxon>
    </lineage>
</organism>
<gene>
    <name evidence="1" type="ORF">OHJ16_13095</name>
</gene>
<dbReference type="RefSeq" id="WP_043562583.1">
    <property type="nucleotide sequence ID" value="NZ_CAJPNG010000037.1"/>
</dbReference>